<evidence type="ECO:0000313" key="1">
    <source>
        <dbReference type="EMBL" id="NQE35531.1"/>
    </source>
</evidence>
<sequence length="145" mass="16270">MKYSFKAEIKPTAAMTDSIADPLQKASEGLLFLSETDAPFEVIHWPAQGELTPAKLLQLTNHPPDAPVELRTVDDFFAIATAQEDWHDREERETVQRFQNLVSILKQNLSQLQVYRVGSIEIDAYIIGVTQNGDWAGLSTQLVET</sequence>
<dbReference type="InterPro" id="IPR012489">
    <property type="entry name" value="NucleaseA_inhib-like"/>
</dbReference>
<keyword evidence="2" id="KW-1185">Reference proteome</keyword>
<evidence type="ECO:0008006" key="3">
    <source>
        <dbReference type="Google" id="ProtNLM"/>
    </source>
</evidence>
<name>A0ABX2CYQ5_9CYAN</name>
<dbReference type="RefSeq" id="WP_339382886.1">
    <property type="nucleotide sequence ID" value="NZ_CAWPPK010000272.1"/>
</dbReference>
<dbReference type="Pfam" id="PF07924">
    <property type="entry name" value="NuiA"/>
    <property type="match status" value="1"/>
</dbReference>
<reference evidence="1 2" key="1">
    <citation type="journal article" date="2020" name="Sci. Rep.">
        <title>A novel cyanobacterial geosmin producer, revising GeoA distribution and dispersion patterns in Bacteria.</title>
        <authorList>
            <person name="Churro C."/>
            <person name="Semedo-Aguiar A.P."/>
            <person name="Silva A.D."/>
            <person name="Pereira-Leal J.B."/>
            <person name="Leite R.B."/>
        </authorList>
    </citation>
    <scope>NUCLEOTIDE SEQUENCE [LARGE SCALE GENOMIC DNA]</scope>
    <source>
        <strain evidence="1 2">IPMA8</strain>
    </source>
</reference>
<dbReference type="EMBL" id="SRRZ01000058">
    <property type="protein sequence ID" value="NQE35531.1"/>
    <property type="molecule type" value="Genomic_DNA"/>
</dbReference>
<dbReference type="SUPFAM" id="SSF82602">
    <property type="entry name" value="Nuclease A inhibitor (NuiA)"/>
    <property type="match status" value="1"/>
</dbReference>
<dbReference type="Proteomes" id="UP000702425">
    <property type="component" value="Unassembled WGS sequence"/>
</dbReference>
<gene>
    <name evidence="1" type="ORF">E5S67_03266</name>
</gene>
<dbReference type="InterPro" id="IPR036587">
    <property type="entry name" value="NucleaseA_inhib-like_sf"/>
</dbReference>
<accession>A0ABX2CYQ5</accession>
<evidence type="ECO:0000313" key="2">
    <source>
        <dbReference type="Proteomes" id="UP000702425"/>
    </source>
</evidence>
<dbReference type="Gene3D" id="3.40.1460.10">
    <property type="entry name" value="Nuclease A inhibitor-like"/>
    <property type="match status" value="1"/>
</dbReference>
<comment type="caution">
    <text evidence="1">The sequence shown here is derived from an EMBL/GenBank/DDBJ whole genome shotgun (WGS) entry which is preliminary data.</text>
</comment>
<proteinExistence type="predicted"/>
<protein>
    <recommendedName>
        <fullName evidence="3">Nuclease A inhibitor-like protein</fullName>
    </recommendedName>
</protein>
<organism evidence="1 2">
    <name type="scientific">Microcoleus asticus IPMA8</name>
    <dbReference type="NCBI Taxonomy" id="2563858"/>
    <lineage>
        <taxon>Bacteria</taxon>
        <taxon>Bacillati</taxon>
        <taxon>Cyanobacteriota</taxon>
        <taxon>Cyanophyceae</taxon>
        <taxon>Oscillatoriophycideae</taxon>
        <taxon>Oscillatoriales</taxon>
        <taxon>Microcoleaceae</taxon>
        <taxon>Microcoleus</taxon>
        <taxon>Microcoleus asticus</taxon>
    </lineage>
</organism>